<sequence>MYNEEAGACIMNHHRELWGTYENLAGCMGTQLIEHPFPQTMESLVSLELMTKFHTSLLAERLLLNSGFFQEAYCILRLMLEYTITLKFILLLPEERAVLYMDDDASAPRPLNFDIVLMADETNMQEWLPVIEHPLSGYSFPYEAGYLLAKSCELTALMLETVRNR</sequence>
<evidence type="ECO:0000313" key="1">
    <source>
        <dbReference type="EMBL" id="AIQ59370.1"/>
    </source>
</evidence>
<proteinExistence type="predicted"/>
<dbReference type="InterPro" id="IPR043733">
    <property type="entry name" value="DUF5677"/>
</dbReference>
<dbReference type="AlphaFoldDB" id="A0A089LH06"/>
<keyword evidence="2" id="KW-1185">Reference proteome</keyword>
<dbReference type="EMBL" id="CP009285">
    <property type="protein sequence ID" value="AIQ59370.1"/>
    <property type="molecule type" value="Genomic_DNA"/>
</dbReference>
<protein>
    <submittedName>
        <fullName evidence="1">Uncharacterized protein</fullName>
    </submittedName>
</protein>
<gene>
    <name evidence="1" type="ORF">PBOR_22285</name>
</gene>
<accession>A0A089LH06</accession>
<dbReference type="HOGENOM" id="CLU_1609184_0_0_9"/>
<organism evidence="1 2">
    <name type="scientific">Paenibacillus borealis</name>
    <dbReference type="NCBI Taxonomy" id="160799"/>
    <lineage>
        <taxon>Bacteria</taxon>
        <taxon>Bacillati</taxon>
        <taxon>Bacillota</taxon>
        <taxon>Bacilli</taxon>
        <taxon>Bacillales</taxon>
        <taxon>Paenibacillaceae</taxon>
        <taxon>Paenibacillus</taxon>
    </lineage>
</organism>
<dbReference type="KEGG" id="pbd:PBOR_22285"/>
<evidence type="ECO:0000313" key="2">
    <source>
        <dbReference type="Proteomes" id="UP000029518"/>
    </source>
</evidence>
<name>A0A089LH06_PAEBO</name>
<dbReference type="Proteomes" id="UP000029518">
    <property type="component" value="Chromosome"/>
</dbReference>
<reference evidence="1" key="1">
    <citation type="submission" date="2014-08" db="EMBL/GenBank/DDBJ databases">
        <title>Comparative genomics of the Paenibacillus odorifer group.</title>
        <authorList>
            <person name="den Bakker H.C."/>
            <person name="Tsai Y.-C.Y.-C."/>
            <person name="Martin N."/>
            <person name="Korlach J."/>
            <person name="Wiedmann M."/>
        </authorList>
    </citation>
    <scope>NUCLEOTIDE SEQUENCE [LARGE SCALE GENOMIC DNA]</scope>
    <source>
        <strain evidence="1">DSM 13188</strain>
    </source>
</reference>
<dbReference type="Pfam" id="PF18928">
    <property type="entry name" value="DUF5677"/>
    <property type="match status" value="1"/>
</dbReference>